<keyword evidence="2" id="KW-1185">Reference proteome</keyword>
<name>A0A1E3BJZ3_ASPCR</name>
<dbReference type="EMBL" id="JXNT01000003">
    <property type="protein sequence ID" value="ODM21101.1"/>
    <property type="molecule type" value="Genomic_DNA"/>
</dbReference>
<proteinExistence type="predicted"/>
<organism evidence="1 2">
    <name type="scientific">Aspergillus cristatus</name>
    <name type="common">Chinese Fuzhuan brick tea-fermentation fungus</name>
    <name type="synonym">Eurotium cristatum</name>
    <dbReference type="NCBI Taxonomy" id="573508"/>
    <lineage>
        <taxon>Eukaryota</taxon>
        <taxon>Fungi</taxon>
        <taxon>Dikarya</taxon>
        <taxon>Ascomycota</taxon>
        <taxon>Pezizomycotina</taxon>
        <taxon>Eurotiomycetes</taxon>
        <taxon>Eurotiomycetidae</taxon>
        <taxon>Eurotiales</taxon>
        <taxon>Aspergillaceae</taxon>
        <taxon>Aspergillus</taxon>
        <taxon>Aspergillus subgen. Aspergillus</taxon>
    </lineage>
</organism>
<gene>
    <name evidence="1" type="ORF">SI65_04154</name>
</gene>
<accession>A0A1E3BJZ3</accession>
<dbReference type="VEuPathDB" id="FungiDB:SI65_04154"/>
<evidence type="ECO:0000313" key="2">
    <source>
        <dbReference type="Proteomes" id="UP000094569"/>
    </source>
</evidence>
<dbReference type="AlphaFoldDB" id="A0A1E3BJZ3"/>
<dbReference type="STRING" id="573508.A0A1E3BJZ3"/>
<dbReference type="OrthoDB" id="4367324at2759"/>
<reference evidence="1 2" key="1">
    <citation type="journal article" date="2016" name="BMC Genomics">
        <title>Comparative genomic and transcriptomic analyses of the Fuzhuan brick tea-fermentation fungus Aspergillus cristatus.</title>
        <authorList>
            <person name="Ge Y."/>
            <person name="Wang Y."/>
            <person name="Liu Y."/>
            <person name="Tan Y."/>
            <person name="Ren X."/>
            <person name="Zhang X."/>
            <person name="Hyde K.D."/>
            <person name="Liu Y."/>
            <person name="Liu Z."/>
        </authorList>
    </citation>
    <scope>NUCLEOTIDE SEQUENCE [LARGE SCALE GENOMIC DNA]</scope>
    <source>
        <strain evidence="1 2">GZAAS20.1005</strain>
    </source>
</reference>
<protein>
    <submittedName>
        <fullName evidence="1">Uncharacterized protein</fullName>
    </submittedName>
</protein>
<sequence length="260" mass="29254">MAHQVSLMTYLQQGFQPLPIIEQGQSPQNTRNDRYRAADINNLGYWADFNLTSIQQQFGAVLASAQIADEPVQPSPPRPINSESAVRSRIDTYLTNRVVRSLRYGFAHMNSTGQLAGLTVLNYDVGSMASTPENFIPDLAFFDPNLDAKTRANRAPGDIKPSYKWSLDQRNSPNPSIRMEFKQALSQVNFYMKQHHARYGFIITDRELVAIRRLDMNGNLDLSASIPWTSKGTAQNPQLTVSLGLWYLGMLAANDQEWSL</sequence>
<dbReference type="Proteomes" id="UP000094569">
    <property type="component" value="Unassembled WGS sequence"/>
</dbReference>
<comment type="caution">
    <text evidence="1">The sequence shown here is derived from an EMBL/GenBank/DDBJ whole genome shotgun (WGS) entry which is preliminary data.</text>
</comment>
<evidence type="ECO:0000313" key="1">
    <source>
        <dbReference type="EMBL" id="ODM21101.1"/>
    </source>
</evidence>